<evidence type="ECO:0000313" key="2">
    <source>
        <dbReference type="Proteomes" id="UP001196413"/>
    </source>
</evidence>
<comment type="caution">
    <text evidence="1">The sequence shown here is derived from an EMBL/GenBank/DDBJ whole genome shotgun (WGS) entry which is preliminary data.</text>
</comment>
<reference evidence="1" key="1">
    <citation type="submission" date="2021-06" db="EMBL/GenBank/DDBJ databases">
        <title>Parelaphostrongylus tenuis whole genome reference sequence.</title>
        <authorList>
            <person name="Garwood T.J."/>
            <person name="Larsen P.A."/>
            <person name="Fountain-Jones N.M."/>
            <person name="Garbe J.R."/>
            <person name="Macchietto M.G."/>
            <person name="Kania S.A."/>
            <person name="Gerhold R.W."/>
            <person name="Richards J.E."/>
            <person name="Wolf T.M."/>
        </authorList>
    </citation>
    <scope>NUCLEOTIDE SEQUENCE</scope>
    <source>
        <strain evidence="1">MNPRO001-30</strain>
        <tissue evidence="1">Meninges</tissue>
    </source>
</reference>
<gene>
    <name evidence="1" type="ORF">KIN20_022069</name>
</gene>
<dbReference type="Proteomes" id="UP001196413">
    <property type="component" value="Unassembled WGS sequence"/>
</dbReference>
<dbReference type="AlphaFoldDB" id="A0AAD5QUY9"/>
<dbReference type="EMBL" id="JAHQIW010004456">
    <property type="protein sequence ID" value="KAJ1362499.1"/>
    <property type="molecule type" value="Genomic_DNA"/>
</dbReference>
<organism evidence="1 2">
    <name type="scientific">Parelaphostrongylus tenuis</name>
    <name type="common">Meningeal worm</name>
    <dbReference type="NCBI Taxonomy" id="148309"/>
    <lineage>
        <taxon>Eukaryota</taxon>
        <taxon>Metazoa</taxon>
        <taxon>Ecdysozoa</taxon>
        <taxon>Nematoda</taxon>
        <taxon>Chromadorea</taxon>
        <taxon>Rhabditida</taxon>
        <taxon>Rhabditina</taxon>
        <taxon>Rhabditomorpha</taxon>
        <taxon>Strongyloidea</taxon>
        <taxon>Metastrongylidae</taxon>
        <taxon>Parelaphostrongylus</taxon>
    </lineage>
</organism>
<evidence type="ECO:0000313" key="1">
    <source>
        <dbReference type="EMBL" id="KAJ1362499.1"/>
    </source>
</evidence>
<sequence>MSTQPVIQGYSHLNCHQQSKQSQTGAVTMKQRRQYLEAPKSEQHGLNGRVTCGQWLTGEQCHDCVNEVKSYNLDTQRSETHVIPTPRILCKQLQTGRTVFSPLSVFPHPEPMYHYSQISPAMSSMHQQQILHVQCHSRPLLYKPTPYFGRQITSIDGGYCSMNQDSVREDDPEVTDPQ</sequence>
<proteinExistence type="predicted"/>
<accession>A0AAD5QUY9</accession>
<name>A0AAD5QUY9_PARTN</name>
<keyword evidence="2" id="KW-1185">Reference proteome</keyword>
<protein>
    <submittedName>
        <fullName evidence="1">Uncharacterized protein</fullName>
    </submittedName>
</protein>